<dbReference type="PRINTS" id="PR00069">
    <property type="entry name" value="ALDKETRDTASE"/>
</dbReference>
<dbReference type="PIRSF" id="PIRSF000097">
    <property type="entry name" value="AKR"/>
    <property type="match status" value="1"/>
</dbReference>
<evidence type="ECO:0000313" key="8">
    <source>
        <dbReference type="Proteomes" id="UP000515135"/>
    </source>
</evidence>
<dbReference type="InterPro" id="IPR023210">
    <property type="entry name" value="NADP_OxRdtase_dom"/>
</dbReference>
<keyword evidence="8" id="KW-1185">Reference proteome</keyword>
<feature type="domain" description="NADP-dependent oxidoreductase" evidence="7">
    <location>
        <begin position="24"/>
        <end position="281"/>
    </location>
</feature>
<reference evidence="9" key="1">
    <citation type="submission" date="2025-08" db="UniProtKB">
        <authorList>
            <consortium name="RefSeq"/>
        </authorList>
    </citation>
    <scope>IDENTIFICATION</scope>
    <source>
        <tissue evidence="9">Gonad</tissue>
    </source>
</reference>
<feature type="binding site" evidence="5">
    <location>
        <position position="120"/>
    </location>
    <ligand>
        <name>substrate</name>
    </ligand>
</feature>
<feature type="active site" description="Proton donor" evidence="4">
    <location>
        <position position="58"/>
    </location>
</feature>
<dbReference type="Proteomes" id="UP000515135">
    <property type="component" value="Unplaced"/>
</dbReference>
<evidence type="ECO:0000259" key="7">
    <source>
        <dbReference type="Pfam" id="PF00248"/>
    </source>
</evidence>
<gene>
    <name evidence="9" type="primary">LOC109478755</name>
</gene>
<protein>
    <submittedName>
        <fullName evidence="9">Uncharacterized protein LOC109478755</fullName>
    </submittedName>
</protein>
<dbReference type="KEGG" id="bbel:109478755"/>
<organism evidence="8 9">
    <name type="scientific">Branchiostoma belcheri</name>
    <name type="common">Amphioxus</name>
    <dbReference type="NCBI Taxonomy" id="7741"/>
    <lineage>
        <taxon>Eukaryota</taxon>
        <taxon>Metazoa</taxon>
        <taxon>Chordata</taxon>
        <taxon>Cephalochordata</taxon>
        <taxon>Leptocardii</taxon>
        <taxon>Amphioxiformes</taxon>
        <taxon>Branchiostomatidae</taxon>
        <taxon>Branchiostoma</taxon>
    </lineage>
</organism>
<evidence type="ECO:0000256" key="6">
    <source>
        <dbReference type="PIRSR" id="PIRSR000097-3"/>
    </source>
</evidence>
<evidence type="ECO:0000256" key="1">
    <source>
        <dbReference type="ARBA" id="ARBA00007905"/>
    </source>
</evidence>
<dbReference type="Pfam" id="PF00248">
    <property type="entry name" value="Aldo_ket_red"/>
    <property type="match status" value="1"/>
</dbReference>
<keyword evidence="2" id="KW-0521">NADP</keyword>
<accession>A0A6P5A2S5</accession>
<keyword evidence="3" id="KW-0560">Oxidoreductase</keyword>
<dbReference type="Gene3D" id="3.20.20.100">
    <property type="entry name" value="NADP-dependent oxidoreductase domain"/>
    <property type="match status" value="1"/>
</dbReference>
<dbReference type="InterPro" id="IPR036812">
    <property type="entry name" value="NAD(P)_OxRdtase_dom_sf"/>
</dbReference>
<feature type="site" description="Lowers pKa of active site Tyr" evidence="6">
    <location>
        <position position="87"/>
    </location>
</feature>
<evidence type="ECO:0000256" key="3">
    <source>
        <dbReference type="ARBA" id="ARBA00023002"/>
    </source>
</evidence>
<evidence type="ECO:0000256" key="4">
    <source>
        <dbReference type="PIRSR" id="PIRSR000097-1"/>
    </source>
</evidence>
<dbReference type="OrthoDB" id="416253at2759"/>
<dbReference type="SUPFAM" id="SSF51430">
    <property type="entry name" value="NAD(P)-linked oxidoreductase"/>
    <property type="match status" value="1"/>
</dbReference>
<dbReference type="PANTHER" id="PTHR43827:SF3">
    <property type="entry name" value="NADP-DEPENDENT OXIDOREDUCTASE DOMAIN-CONTAINING PROTEIN"/>
    <property type="match status" value="1"/>
</dbReference>
<evidence type="ECO:0000256" key="5">
    <source>
        <dbReference type="PIRSR" id="PIRSR000097-2"/>
    </source>
</evidence>
<name>A0A6P5A2S5_BRABE</name>
<dbReference type="PANTHER" id="PTHR43827">
    <property type="entry name" value="2,5-DIKETO-D-GLUCONIC ACID REDUCTASE"/>
    <property type="match status" value="1"/>
</dbReference>
<evidence type="ECO:0000256" key="2">
    <source>
        <dbReference type="ARBA" id="ARBA00022857"/>
    </source>
</evidence>
<sequence>MKRSGAPDAMDTVKLNTGSDMPIVGLGTYKLRGQELVIQTVEAALKLGYRSIDTAAVYRNEKDIAIALKQFCPKYSVERENLFITSKLAPKDQGYEEAKAAVLRSLEALGLEYLDLYLVHWPGKQGMLREDERNRQYRKDTWRALEELHRNGQLRAIGVSNYTVRHMKELLEHCQVKPAVLQIEHHPELQQTELISLCREHDVHFQAYSSLGTGKLVSHPAVLETATKYNRTAGQILLRWAVQRGVGVIPKSTNPQHLKDNIHIFDFTLEEEDMGRLDSLDSGRHYCWDPQHVA</sequence>
<evidence type="ECO:0000313" key="9">
    <source>
        <dbReference type="RefSeq" id="XP_019636056.1"/>
    </source>
</evidence>
<dbReference type="RefSeq" id="XP_019636056.1">
    <property type="nucleotide sequence ID" value="XM_019780497.1"/>
</dbReference>
<dbReference type="FunFam" id="3.20.20.100:FF:000015">
    <property type="entry name" value="Oxidoreductase, aldo/keto reductase family"/>
    <property type="match status" value="1"/>
</dbReference>
<dbReference type="GeneID" id="109478755"/>
<dbReference type="InterPro" id="IPR020471">
    <property type="entry name" value="AKR"/>
</dbReference>
<dbReference type="GO" id="GO:0016616">
    <property type="term" value="F:oxidoreductase activity, acting on the CH-OH group of donors, NAD or NADP as acceptor"/>
    <property type="evidence" value="ECO:0007669"/>
    <property type="project" value="UniProtKB-ARBA"/>
</dbReference>
<dbReference type="CDD" id="cd19136">
    <property type="entry name" value="AKR_DrGR-like"/>
    <property type="match status" value="1"/>
</dbReference>
<comment type="similarity">
    <text evidence="1">Belongs to the aldo/keto reductase family.</text>
</comment>
<proteinExistence type="inferred from homology"/>
<dbReference type="AlphaFoldDB" id="A0A6P5A2S5"/>